<gene>
    <name evidence="2" type="ordered locus">Os09g0540000</name>
    <name evidence="2" type="ORF">OSNPB_090540000</name>
</gene>
<reference evidence="2 3" key="3">
    <citation type="journal article" date="2013" name="Rice">
        <title>Improvement of the Oryza sativa Nipponbare reference genome using next generation sequence and optical map data.</title>
        <authorList>
            <person name="Kawahara Y."/>
            <person name="de la Bastide M."/>
            <person name="Hamilton J.P."/>
            <person name="Kanamori H."/>
            <person name="McCombie W.R."/>
            <person name="Ouyang S."/>
            <person name="Schwartz D.C."/>
            <person name="Tanaka T."/>
            <person name="Wu J."/>
            <person name="Zhou S."/>
            <person name="Childs K.L."/>
            <person name="Davidson R.M."/>
            <person name="Lin H."/>
            <person name="Quesada-Ocampo L."/>
            <person name="Vaillancourt B."/>
            <person name="Sakai H."/>
            <person name="Lee S.S."/>
            <person name="Kim J."/>
            <person name="Numa H."/>
            <person name="Itoh T."/>
            <person name="Buell C.R."/>
            <person name="Matsumoto T."/>
        </authorList>
    </citation>
    <scope>NUCLEOTIDE SEQUENCE [LARGE SCALE GENOMIC DNA]</scope>
    <source>
        <strain evidence="3">cv. Nipponbare</strain>
    </source>
</reference>
<feature type="compositionally biased region" description="Polar residues" evidence="1">
    <location>
        <begin position="85"/>
        <end position="100"/>
    </location>
</feature>
<organism evidence="2 3">
    <name type="scientific">Oryza sativa subsp. japonica</name>
    <name type="common">Rice</name>
    <dbReference type="NCBI Taxonomy" id="39947"/>
    <lineage>
        <taxon>Eukaryota</taxon>
        <taxon>Viridiplantae</taxon>
        <taxon>Streptophyta</taxon>
        <taxon>Embryophyta</taxon>
        <taxon>Tracheophyta</taxon>
        <taxon>Spermatophyta</taxon>
        <taxon>Magnoliopsida</taxon>
        <taxon>Liliopsida</taxon>
        <taxon>Poales</taxon>
        <taxon>Poaceae</taxon>
        <taxon>BOP clade</taxon>
        <taxon>Oryzoideae</taxon>
        <taxon>Oryzeae</taxon>
        <taxon>Oryzinae</taxon>
        <taxon>Oryza</taxon>
        <taxon>Oryza sativa</taxon>
    </lineage>
</organism>
<reference evidence="2 3" key="2">
    <citation type="journal article" date="2013" name="Plant Cell Physiol.">
        <title>Rice Annotation Project Database (RAP-DB): an integrative and interactive database for rice genomics.</title>
        <authorList>
            <person name="Sakai H."/>
            <person name="Lee S.S."/>
            <person name="Tanaka T."/>
            <person name="Numa H."/>
            <person name="Kim J."/>
            <person name="Kawahara Y."/>
            <person name="Wakimoto H."/>
            <person name="Yang C.C."/>
            <person name="Iwamoto M."/>
            <person name="Abe T."/>
            <person name="Yamada Y."/>
            <person name="Muto A."/>
            <person name="Inokuchi H."/>
            <person name="Ikemura T."/>
            <person name="Matsumoto T."/>
            <person name="Sasaki T."/>
            <person name="Itoh T."/>
        </authorList>
    </citation>
    <scope>NUCLEOTIDE SEQUENCE [LARGE SCALE GENOMIC DNA]</scope>
    <source>
        <strain evidence="3">cv. Nipponbare</strain>
    </source>
</reference>
<dbReference type="Proteomes" id="UP000059680">
    <property type="component" value="Chromosome 9"/>
</dbReference>
<accession>A0A0P0XQ98</accession>
<dbReference type="Gramene" id="Os09t0540000-01">
    <property type="protein sequence ID" value="Os09t0540000-01"/>
    <property type="gene ID" value="Os09g0540000"/>
</dbReference>
<feature type="region of interest" description="Disordered" evidence="1">
    <location>
        <begin position="1"/>
        <end position="55"/>
    </location>
</feature>
<dbReference type="PaxDb" id="39947-A0A0P0XQ98"/>
<evidence type="ECO:0000313" key="3">
    <source>
        <dbReference type="Proteomes" id="UP000059680"/>
    </source>
</evidence>
<feature type="compositionally biased region" description="Low complexity" evidence="1">
    <location>
        <begin position="31"/>
        <end position="45"/>
    </location>
</feature>
<dbReference type="AlphaFoldDB" id="A0A0P0XQ98"/>
<feature type="compositionally biased region" description="Low complexity" evidence="1">
    <location>
        <begin position="1"/>
        <end position="11"/>
    </location>
</feature>
<name>A0A0P0XQ98_ORYSJ</name>
<feature type="compositionally biased region" description="Low complexity" evidence="1">
    <location>
        <begin position="105"/>
        <end position="120"/>
    </location>
</feature>
<protein>
    <submittedName>
        <fullName evidence="2">Os09g0540000 protein</fullName>
    </submittedName>
</protein>
<proteinExistence type="predicted"/>
<feature type="region of interest" description="Disordered" evidence="1">
    <location>
        <begin position="71"/>
        <end position="126"/>
    </location>
</feature>
<evidence type="ECO:0000256" key="1">
    <source>
        <dbReference type="SAM" id="MobiDB-lite"/>
    </source>
</evidence>
<feature type="non-terminal residue" evidence="2">
    <location>
        <position position="1"/>
    </location>
</feature>
<evidence type="ECO:0000313" key="2">
    <source>
        <dbReference type="EMBL" id="BAT09189.1"/>
    </source>
</evidence>
<dbReference type="EMBL" id="AP014965">
    <property type="protein sequence ID" value="BAT09189.1"/>
    <property type="molecule type" value="Genomic_DNA"/>
</dbReference>
<dbReference type="InParanoid" id="A0A0P0XQ98"/>
<reference evidence="3" key="1">
    <citation type="journal article" date="2005" name="Nature">
        <title>The map-based sequence of the rice genome.</title>
        <authorList>
            <consortium name="International rice genome sequencing project (IRGSP)"/>
            <person name="Matsumoto T."/>
            <person name="Wu J."/>
            <person name="Kanamori H."/>
            <person name="Katayose Y."/>
            <person name="Fujisawa M."/>
            <person name="Namiki N."/>
            <person name="Mizuno H."/>
            <person name="Yamamoto K."/>
            <person name="Antonio B.A."/>
            <person name="Baba T."/>
            <person name="Sakata K."/>
            <person name="Nagamura Y."/>
            <person name="Aoki H."/>
            <person name="Arikawa K."/>
            <person name="Arita K."/>
            <person name="Bito T."/>
            <person name="Chiden Y."/>
            <person name="Fujitsuka N."/>
            <person name="Fukunaka R."/>
            <person name="Hamada M."/>
            <person name="Harada C."/>
            <person name="Hayashi A."/>
            <person name="Hijishita S."/>
            <person name="Honda M."/>
            <person name="Hosokawa S."/>
            <person name="Ichikawa Y."/>
            <person name="Idonuma A."/>
            <person name="Iijima M."/>
            <person name="Ikeda M."/>
            <person name="Ikeno M."/>
            <person name="Ito K."/>
            <person name="Ito S."/>
            <person name="Ito T."/>
            <person name="Ito Y."/>
            <person name="Ito Y."/>
            <person name="Iwabuchi A."/>
            <person name="Kamiya K."/>
            <person name="Karasawa W."/>
            <person name="Kurita K."/>
            <person name="Katagiri S."/>
            <person name="Kikuta A."/>
            <person name="Kobayashi H."/>
            <person name="Kobayashi N."/>
            <person name="Machita K."/>
            <person name="Maehara T."/>
            <person name="Masukawa M."/>
            <person name="Mizubayashi T."/>
            <person name="Mukai Y."/>
            <person name="Nagasaki H."/>
            <person name="Nagata Y."/>
            <person name="Naito S."/>
            <person name="Nakashima M."/>
            <person name="Nakama Y."/>
            <person name="Nakamichi Y."/>
            <person name="Nakamura M."/>
            <person name="Meguro A."/>
            <person name="Negishi M."/>
            <person name="Ohta I."/>
            <person name="Ohta T."/>
            <person name="Okamoto M."/>
            <person name="Ono N."/>
            <person name="Saji S."/>
            <person name="Sakaguchi M."/>
            <person name="Sakai K."/>
            <person name="Shibata M."/>
            <person name="Shimokawa T."/>
            <person name="Song J."/>
            <person name="Takazaki Y."/>
            <person name="Terasawa K."/>
            <person name="Tsugane M."/>
            <person name="Tsuji K."/>
            <person name="Ueda S."/>
            <person name="Waki K."/>
            <person name="Yamagata H."/>
            <person name="Yamamoto M."/>
            <person name="Yamamoto S."/>
            <person name="Yamane H."/>
            <person name="Yoshiki S."/>
            <person name="Yoshihara R."/>
            <person name="Yukawa K."/>
            <person name="Zhong H."/>
            <person name="Yano M."/>
            <person name="Yuan Q."/>
            <person name="Ouyang S."/>
            <person name="Liu J."/>
            <person name="Jones K.M."/>
            <person name="Gansberger K."/>
            <person name="Moffat K."/>
            <person name="Hill J."/>
            <person name="Bera J."/>
            <person name="Fadrosh D."/>
            <person name="Jin S."/>
            <person name="Johri S."/>
            <person name="Kim M."/>
            <person name="Overton L."/>
            <person name="Reardon M."/>
            <person name="Tsitrin T."/>
            <person name="Vuong H."/>
            <person name="Weaver B."/>
            <person name="Ciecko A."/>
            <person name="Tallon L."/>
            <person name="Jackson J."/>
            <person name="Pai G."/>
            <person name="Aken S.V."/>
            <person name="Utterback T."/>
            <person name="Reidmuller S."/>
            <person name="Feldblyum T."/>
            <person name="Hsiao J."/>
            <person name="Zismann V."/>
            <person name="Iobst S."/>
            <person name="de Vazeille A.R."/>
            <person name="Buell C.R."/>
            <person name="Ying K."/>
            <person name="Li Y."/>
            <person name="Lu T."/>
            <person name="Huang Y."/>
            <person name="Zhao Q."/>
            <person name="Feng Q."/>
            <person name="Zhang L."/>
            <person name="Zhu J."/>
            <person name="Weng Q."/>
            <person name="Mu J."/>
            <person name="Lu Y."/>
            <person name="Fan D."/>
            <person name="Liu Y."/>
            <person name="Guan J."/>
            <person name="Zhang Y."/>
            <person name="Yu S."/>
            <person name="Liu X."/>
            <person name="Zhang Y."/>
            <person name="Hong G."/>
            <person name="Han B."/>
            <person name="Choisne N."/>
            <person name="Demange N."/>
            <person name="Orjeda G."/>
            <person name="Samain S."/>
            <person name="Cattolico L."/>
            <person name="Pelletier E."/>
            <person name="Couloux A."/>
            <person name="Segurens B."/>
            <person name="Wincker P."/>
            <person name="D'Hont A."/>
            <person name="Scarpelli C."/>
            <person name="Weissenbach J."/>
            <person name="Salanoubat M."/>
            <person name="Quetier F."/>
            <person name="Yu Y."/>
            <person name="Kim H.R."/>
            <person name="Rambo T."/>
            <person name="Currie J."/>
            <person name="Collura K."/>
            <person name="Luo M."/>
            <person name="Yang T."/>
            <person name="Ammiraju J.S.S."/>
            <person name="Engler F."/>
            <person name="Soderlund C."/>
            <person name="Wing R.A."/>
            <person name="Palmer L.E."/>
            <person name="de la Bastide M."/>
            <person name="Spiegel L."/>
            <person name="Nascimento L."/>
            <person name="Zutavern T."/>
            <person name="O'Shaughnessy A."/>
            <person name="Dike S."/>
            <person name="Dedhia N."/>
            <person name="Preston R."/>
            <person name="Balija V."/>
            <person name="McCombie W.R."/>
            <person name="Chow T."/>
            <person name="Chen H."/>
            <person name="Chung M."/>
            <person name="Chen C."/>
            <person name="Shaw J."/>
            <person name="Wu H."/>
            <person name="Hsiao K."/>
            <person name="Chao Y."/>
            <person name="Chu M."/>
            <person name="Cheng C."/>
            <person name="Hour A."/>
            <person name="Lee P."/>
            <person name="Lin S."/>
            <person name="Lin Y."/>
            <person name="Liou J."/>
            <person name="Liu S."/>
            <person name="Hsing Y."/>
            <person name="Raghuvanshi S."/>
            <person name="Mohanty A."/>
            <person name="Bharti A.K."/>
            <person name="Gaur A."/>
            <person name="Gupta V."/>
            <person name="Kumar D."/>
            <person name="Ravi V."/>
            <person name="Vij S."/>
            <person name="Kapur A."/>
            <person name="Khurana P."/>
            <person name="Khurana P."/>
            <person name="Khurana J.P."/>
            <person name="Tyagi A.K."/>
            <person name="Gaikwad K."/>
            <person name="Singh A."/>
            <person name="Dalal V."/>
            <person name="Srivastava S."/>
            <person name="Dixit A."/>
            <person name="Pal A.K."/>
            <person name="Ghazi I.A."/>
            <person name="Yadav M."/>
            <person name="Pandit A."/>
            <person name="Bhargava A."/>
            <person name="Sureshbabu K."/>
            <person name="Batra K."/>
            <person name="Sharma T.R."/>
            <person name="Mohapatra T."/>
            <person name="Singh N.K."/>
            <person name="Messing J."/>
            <person name="Nelson A.B."/>
            <person name="Fuks G."/>
            <person name="Kavchok S."/>
            <person name="Keizer G."/>
            <person name="Linton E."/>
            <person name="Llaca V."/>
            <person name="Song R."/>
            <person name="Tanyolac B."/>
            <person name="Young S."/>
            <person name="Ho-Il K."/>
            <person name="Hahn J.H."/>
            <person name="Sangsakoo G."/>
            <person name="Vanavichit A."/>
            <person name="de Mattos Luiz.A.T."/>
            <person name="Zimmer P.D."/>
            <person name="Malone G."/>
            <person name="Dellagostin O."/>
            <person name="de Oliveira A.C."/>
            <person name="Bevan M."/>
            <person name="Bancroft I."/>
            <person name="Minx P."/>
            <person name="Cordum H."/>
            <person name="Wilson R."/>
            <person name="Cheng Z."/>
            <person name="Jin W."/>
            <person name="Jiang J."/>
            <person name="Leong S.A."/>
            <person name="Iwama H."/>
            <person name="Gojobori T."/>
            <person name="Itoh T."/>
            <person name="Niimura Y."/>
            <person name="Fujii Y."/>
            <person name="Habara T."/>
            <person name="Sakai H."/>
            <person name="Sato Y."/>
            <person name="Wilson G."/>
            <person name="Kumar K."/>
            <person name="McCouch S."/>
            <person name="Juretic N."/>
            <person name="Hoen D."/>
            <person name="Wright S."/>
            <person name="Bruskiewich R."/>
            <person name="Bureau T."/>
            <person name="Miyao A."/>
            <person name="Hirochika H."/>
            <person name="Nishikawa T."/>
            <person name="Kadowaki K."/>
            <person name="Sugiura M."/>
            <person name="Burr B."/>
            <person name="Sasaki T."/>
        </authorList>
    </citation>
    <scope>NUCLEOTIDE SEQUENCE [LARGE SCALE GENOMIC DNA]</scope>
    <source>
        <strain evidence="3">cv. Nipponbare</strain>
    </source>
</reference>
<keyword evidence="3" id="KW-1185">Reference proteome</keyword>
<sequence length="126" mass="12847">SLPLSLSFPSPGGTVGRTGGDREAEGGGEAGEPLLSRRPARAAASPPLPPTGARRSLLSRWPARAAASLSLPPVGARGSRRAATTLRTPRGSSHAGCQTWRSRRPVAVAPSARRAASPSPLIGEID</sequence>